<dbReference type="AlphaFoldDB" id="A0A183TY92"/>
<protein>
    <submittedName>
        <fullName evidence="5">Chromosome partition protein Smc</fullName>
    </submittedName>
</protein>
<dbReference type="PANTHER" id="PTHR34707">
    <property type="entry name" value="VIMENTIN-TYPE INTERMEDIATE FILAMENT-ASSOCIATED COILED-COIL PROTEIN"/>
    <property type="match status" value="1"/>
</dbReference>
<dbReference type="EMBL" id="UYWY01000825">
    <property type="protein sequence ID" value="VDM25689.1"/>
    <property type="molecule type" value="Genomic_DNA"/>
</dbReference>
<organism evidence="4 5">
    <name type="scientific">Toxocara canis</name>
    <name type="common">Canine roundworm</name>
    <dbReference type="NCBI Taxonomy" id="6265"/>
    <lineage>
        <taxon>Eukaryota</taxon>
        <taxon>Metazoa</taxon>
        <taxon>Ecdysozoa</taxon>
        <taxon>Nematoda</taxon>
        <taxon>Chromadorea</taxon>
        <taxon>Rhabditida</taxon>
        <taxon>Spirurina</taxon>
        <taxon>Ascaridomorpha</taxon>
        <taxon>Ascaridoidea</taxon>
        <taxon>Toxocaridae</taxon>
        <taxon>Toxocara</taxon>
    </lineage>
</organism>
<evidence type="ECO:0000256" key="2">
    <source>
        <dbReference type="SAM" id="MobiDB-lite"/>
    </source>
</evidence>
<feature type="region of interest" description="Disordered" evidence="2">
    <location>
        <begin position="553"/>
        <end position="577"/>
    </location>
</feature>
<feature type="compositionally biased region" description="Basic and acidic residues" evidence="2">
    <location>
        <begin position="563"/>
        <end position="577"/>
    </location>
</feature>
<dbReference type="Gene3D" id="1.20.5.1700">
    <property type="match status" value="3"/>
</dbReference>
<evidence type="ECO:0000313" key="3">
    <source>
        <dbReference type="EMBL" id="VDM25689.1"/>
    </source>
</evidence>
<feature type="coiled-coil region" evidence="1">
    <location>
        <begin position="202"/>
        <end position="334"/>
    </location>
</feature>
<dbReference type="GO" id="GO:0045098">
    <property type="term" value="C:type III intermediate filament"/>
    <property type="evidence" value="ECO:0007669"/>
    <property type="project" value="TreeGrafter"/>
</dbReference>
<keyword evidence="4" id="KW-1185">Reference proteome</keyword>
<dbReference type="Gene3D" id="1.20.5.170">
    <property type="match status" value="1"/>
</dbReference>
<dbReference type="Proteomes" id="UP000050794">
    <property type="component" value="Unassembled WGS sequence"/>
</dbReference>
<dbReference type="WBParaSite" id="TCNE_0000121101-mRNA-1">
    <property type="protein sequence ID" value="TCNE_0000121101-mRNA-1"/>
    <property type="gene ID" value="TCNE_0000121101"/>
</dbReference>
<feature type="coiled-coil region" evidence="1">
    <location>
        <begin position="12"/>
        <end position="151"/>
    </location>
</feature>
<gene>
    <name evidence="3" type="ORF">TCNE_LOCUS1212</name>
</gene>
<evidence type="ECO:0000313" key="5">
    <source>
        <dbReference type="WBParaSite" id="TCNE_0000121101-mRNA-1"/>
    </source>
</evidence>
<reference evidence="5" key="1">
    <citation type="submission" date="2016-06" db="UniProtKB">
        <authorList>
            <consortium name="WormBaseParasite"/>
        </authorList>
    </citation>
    <scope>IDENTIFICATION</scope>
</reference>
<sequence>MISEEIGIYFRASSLENAMKEKDAMIERLHKEIDDLKKLSEEMQHMEVKLQEAEHVVAEHVKTDEIRADGLENALKEKDAIIGDLHKQLDELKELPETVRHLEHRLHEAEDQTVQAPKDEEIKADGLERELKEKNDVIDALHKEIDELRTVKVETPEVEGVATQLPDSRQRFWFKRLYSKLTGRRKLQQEQTAKPAELRETIVNLEGKLRDTELALSEAQKADDVNKLRAETDRLVNEINEKNRIIDELNKLKGEAEWSLGEHRQWLSDANNRANGLENTVKEKDEQIGALNKELDELRAVKVETPADALNEQIEQLQSKVQELEGRLRDSEKAIAEAPKPEENKANGLENAVREKDGIIDGLRKENDELRAVKLQIPEEALTAEQVNELRETVKNLEAKLRDAPSADEVAANGLESAVREKDELIEGMRRENEELKALRGEQEEFAVREQIPELQSSLHDLEQKLRDTEKALAEAPKGDEINGLKSEVDRLVNEINEKNRIIDELNKIKDDKEWSIGEYRQWLSDAHNRANDLENALNEKDKVIEGLHKENDELKSAQSEGIKSREGVGPKSEEFE</sequence>
<evidence type="ECO:0000256" key="1">
    <source>
        <dbReference type="SAM" id="Coils"/>
    </source>
</evidence>
<name>A0A183TY92_TOXCA</name>
<evidence type="ECO:0000313" key="4">
    <source>
        <dbReference type="Proteomes" id="UP000050794"/>
    </source>
</evidence>
<reference evidence="3 4" key="2">
    <citation type="submission" date="2018-11" db="EMBL/GenBank/DDBJ databases">
        <authorList>
            <consortium name="Pathogen Informatics"/>
        </authorList>
    </citation>
    <scope>NUCLEOTIDE SEQUENCE [LARGE SCALE GENOMIC DNA]</scope>
</reference>
<proteinExistence type="predicted"/>
<keyword evidence="1" id="KW-0175">Coiled coil</keyword>
<accession>A0A183TY92</accession>
<dbReference type="PANTHER" id="PTHR34707:SF1">
    <property type="entry name" value="VIMENTIN-TYPE INTERMEDIATE FILAMENT-ASSOCIATED COILED-COIL PROTEIN"/>
    <property type="match status" value="1"/>
</dbReference>